<dbReference type="InterPro" id="IPR002109">
    <property type="entry name" value="Glutaredoxin"/>
</dbReference>
<proteinExistence type="inferred from homology"/>
<evidence type="ECO:0000256" key="3">
    <source>
        <dbReference type="ARBA" id="ARBA00022982"/>
    </source>
</evidence>
<keyword evidence="2 6" id="KW-0813">Transport</keyword>
<keyword evidence="5 6" id="KW-0676">Redox-active center</keyword>
<name>A0ABT5F9L2_9BACT</name>
<dbReference type="Pfam" id="PF00462">
    <property type="entry name" value="Glutaredoxin"/>
    <property type="match status" value="1"/>
</dbReference>
<evidence type="ECO:0000259" key="7">
    <source>
        <dbReference type="Pfam" id="PF00462"/>
    </source>
</evidence>
<organism evidence="8 9">
    <name type="scientific">Polyangium mundeleinium</name>
    <dbReference type="NCBI Taxonomy" id="2995306"/>
    <lineage>
        <taxon>Bacteria</taxon>
        <taxon>Pseudomonadati</taxon>
        <taxon>Myxococcota</taxon>
        <taxon>Polyangia</taxon>
        <taxon>Polyangiales</taxon>
        <taxon>Polyangiaceae</taxon>
        <taxon>Polyangium</taxon>
    </lineage>
</organism>
<comment type="similarity">
    <text evidence="1 6">Belongs to the glutaredoxin family.</text>
</comment>
<keyword evidence="6" id="KW-0963">Cytoplasm</keyword>
<dbReference type="InterPro" id="IPR014025">
    <property type="entry name" value="Glutaredoxin_subgr"/>
</dbReference>
<protein>
    <recommendedName>
        <fullName evidence="6">Glutaredoxin</fullName>
    </recommendedName>
</protein>
<keyword evidence="9" id="KW-1185">Reference proteome</keyword>
<comment type="function">
    <text evidence="6">Has a glutathione-disulfide oxidoreductase activity in the presence of NADPH and glutathione reductase. Reduces low molecular weight disulfides and proteins.</text>
</comment>
<keyword evidence="3 6" id="KW-0249">Electron transport</keyword>
<evidence type="ECO:0000256" key="6">
    <source>
        <dbReference type="RuleBase" id="RU364065"/>
    </source>
</evidence>
<dbReference type="InterPro" id="IPR036249">
    <property type="entry name" value="Thioredoxin-like_sf"/>
</dbReference>
<dbReference type="InterPro" id="IPR011767">
    <property type="entry name" value="GLR_AS"/>
</dbReference>
<dbReference type="InterPro" id="IPR011900">
    <property type="entry name" value="GRX_bact"/>
</dbReference>
<dbReference type="EMBL" id="JAQNDO010000001">
    <property type="protein sequence ID" value="MDC0749862.1"/>
    <property type="molecule type" value="Genomic_DNA"/>
</dbReference>
<dbReference type="PANTHER" id="PTHR45694:SF18">
    <property type="entry name" value="GLUTAREDOXIN-1-RELATED"/>
    <property type="match status" value="1"/>
</dbReference>
<sequence length="100" mass="11086">MSSIMPADVAIYTTPWCPYCHRAKALLSKKNVRFAEIDVDTRPDLRRWLSDATGQRTVPQVFINNRPVGGFTDVATLDQNGKLDALLGEAPPPDLPPLPR</sequence>
<accession>A0ABT5F9L2</accession>
<dbReference type="PROSITE" id="PS51354">
    <property type="entry name" value="GLUTAREDOXIN_2"/>
    <property type="match status" value="1"/>
</dbReference>
<dbReference type="SUPFAM" id="SSF52833">
    <property type="entry name" value="Thioredoxin-like"/>
    <property type="match status" value="1"/>
</dbReference>
<feature type="domain" description="Glutaredoxin" evidence="7">
    <location>
        <begin position="9"/>
        <end position="66"/>
    </location>
</feature>
<dbReference type="Gene3D" id="3.40.30.10">
    <property type="entry name" value="Glutaredoxin"/>
    <property type="match status" value="1"/>
</dbReference>
<dbReference type="PROSITE" id="PS00195">
    <property type="entry name" value="GLUTAREDOXIN_1"/>
    <property type="match status" value="1"/>
</dbReference>
<evidence type="ECO:0000256" key="2">
    <source>
        <dbReference type="ARBA" id="ARBA00022448"/>
    </source>
</evidence>
<reference evidence="8 9" key="1">
    <citation type="submission" date="2022-11" db="EMBL/GenBank/DDBJ databases">
        <title>Minimal conservation of predation-associated metabolite biosynthetic gene clusters underscores biosynthetic potential of Myxococcota including descriptions for ten novel species: Archangium lansinium sp. nov., Myxococcus landrumus sp. nov., Nannocystis bai.</title>
        <authorList>
            <person name="Ahearne A."/>
            <person name="Stevens C."/>
            <person name="Dowd S."/>
        </authorList>
    </citation>
    <scope>NUCLEOTIDE SEQUENCE [LARGE SCALE GENOMIC DNA]</scope>
    <source>
        <strain evidence="8 9">RJM3</strain>
    </source>
</reference>
<gene>
    <name evidence="8" type="primary">grxC</name>
    <name evidence="8" type="ORF">POL67_51520</name>
</gene>
<dbReference type="PANTHER" id="PTHR45694">
    <property type="entry name" value="GLUTAREDOXIN 2"/>
    <property type="match status" value="1"/>
</dbReference>
<keyword evidence="4" id="KW-1015">Disulfide bond</keyword>
<dbReference type="NCBIfam" id="TIGR02181">
    <property type="entry name" value="GRX_bact"/>
    <property type="match status" value="1"/>
</dbReference>
<evidence type="ECO:0000256" key="1">
    <source>
        <dbReference type="ARBA" id="ARBA00007787"/>
    </source>
</evidence>
<evidence type="ECO:0000256" key="5">
    <source>
        <dbReference type="ARBA" id="ARBA00023284"/>
    </source>
</evidence>
<dbReference type="CDD" id="cd03418">
    <property type="entry name" value="GRX_GRXb_1_3_like"/>
    <property type="match status" value="1"/>
</dbReference>
<evidence type="ECO:0000313" key="9">
    <source>
        <dbReference type="Proteomes" id="UP001221411"/>
    </source>
</evidence>
<dbReference type="PRINTS" id="PR00160">
    <property type="entry name" value="GLUTAREDOXIN"/>
</dbReference>
<evidence type="ECO:0000256" key="4">
    <source>
        <dbReference type="ARBA" id="ARBA00023157"/>
    </source>
</evidence>
<evidence type="ECO:0000313" key="8">
    <source>
        <dbReference type="EMBL" id="MDC0749862.1"/>
    </source>
</evidence>
<dbReference type="RefSeq" id="WP_271930229.1">
    <property type="nucleotide sequence ID" value="NZ_JAQNDO010000001.1"/>
</dbReference>
<comment type="caution">
    <text evidence="8">The sequence shown here is derived from an EMBL/GenBank/DDBJ whole genome shotgun (WGS) entry which is preliminary data.</text>
</comment>
<dbReference type="Proteomes" id="UP001221411">
    <property type="component" value="Unassembled WGS sequence"/>
</dbReference>